<accession>A0ABR0K3G6</accession>
<gene>
    <name evidence="14" type="ORF">LTR24_007268</name>
</gene>
<feature type="domain" description="Fibronectin type III-like" evidence="13">
    <location>
        <begin position="681"/>
        <end position="751"/>
    </location>
</feature>
<dbReference type="InterPro" id="IPR017853">
    <property type="entry name" value="GH"/>
</dbReference>
<dbReference type="Proteomes" id="UP001345013">
    <property type="component" value="Unassembled WGS sequence"/>
</dbReference>
<dbReference type="Pfam" id="PF14310">
    <property type="entry name" value="Fn3-like"/>
    <property type="match status" value="1"/>
</dbReference>
<dbReference type="Gene3D" id="3.20.20.300">
    <property type="entry name" value="Glycoside hydrolase, family 3, N-terminal domain"/>
    <property type="match status" value="1"/>
</dbReference>
<evidence type="ECO:0000259" key="13">
    <source>
        <dbReference type="SMART" id="SM01217"/>
    </source>
</evidence>
<dbReference type="InterPro" id="IPR026891">
    <property type="entry name" value="Fn3-like"/>
</dbReference>
<dbReference type="InterPro" id="IPR036962">
    <property type="entry name" value="Glyco_hydro_3_N_sf"/>
</dbReference>
<evidence type="ECO:0000256" key="10">
    <source>
        <dbReference type="ARBA" id="ARBA00024574"/>
    </source>
</evidence>
<dbReference type="InterPro" id="IPR013783">
    <property type="entry name" value="Ig-like_fold"/>
</dbReference>
<comment type="similarity">
    <text evidence="2">Belongs to the glycosyl hydrolase 3 family.</text>
</comment>
<evidence type="ECO:0000256" key="3">
    <source>
        <dbReference type="ARBA" id="ARBA00022651"/>
    </source>
</evidence>
<evidence type="ECO:0000256" key="2">
    <source>
        <dbReference type="ARBA" id="ARBA00005336"/>
    </source>
</evidence>
<organism evidence="14 15">
    <name type="scientific">Lithohypha guttulata</name>
    <dbReference type="NCBI Taxonomy" id="1690604"/>
    <lineage>
        <taxon>Eukaryota</taxon>
        <taxon>Fungi</taxon>
        <taxon>Dikarya</taxon>
        <taxon>Ascomycota</taxon>
        <taxon>Pezizomycotina</taxon>
        <taxon>Eurotiomycetes</taxon>
        <taxon>Chaetothyriomycetidae</taxon>
        <taxon>Chaetothyriales</taxon>
        <taxon>Trichomeriaceae</taxon>
        <taxon>Lithohypha</taxon>
    </lineage>
</organism>
<dbReference type="Gene3D" id="2.60.40.10">
    <property type="entry name" value="Immunoglobulins"/>
    <property type="match status" value="1"/>
</dbReference>
<keyword evidence="4 12" id="KW-0732">Signal</keyword>
<dbReference type="InterPro" id="IPR036881">
    <property type="entry name" value="Glyco_hydro_3_C_sf"/>
</dbReference>
<evidence type="ECO:0000313" key="14">
    <source>
        <dbReference type="EMBL" id="KAK5085063.1"/>
    </source>
</evidence>
<evidence type="ECO:0000256" key="6">
    <source>
        <dbReference type="ARBA" id="ARBA00023180"/>
    </source>
</evidence>
<evidence type="ECO:0000256" key="1">
    <source>
        <dbReference type="ARBA" id="ARBA00004851"/>
    </source>
</evidence>
<dbReference type="SUPFAM" id="SSF51445">
    <property type="entry name" value="(Trans)glycosidases"/>
    <property type="match status" value="1"/>
</dbReference>
<protein>
    <recommendedName>
        <fullName evidence="11">xylan 1,4-beta-xylosidase</fullName>
        <ecNumber evidence="11">3.2.1.37</ecNumber>
    </recommendedName>
</protein>
<comment type="pathway">
    <text evidence="1">Glycan degradation; xylan degradation.</text>
</comment>
<keyword evidence="9" id="KW-0624">Polysaccharide degradation</keyword>
<evidence type="ECO:0000256" key="12">
    <source>
        <dbReference type="SAM" id="SignalP"/>
    </source>
</evidence>
<dbReference type="EMBL" id="JAVRRG010000106">
    <property type="protein sequence ID" value="KAK5085063.1"/>
    <property type="molecule type" value="Genomic_DNA"/>
</dbReference>
<proteinExistence type="inferred from homology"/>
<keyword evidence="15" id="KW-1185">Reference proteome</keyword>
<feature type="chain" id="PRO_5045990430" description="xylan 1,4-beta-xylosidase" evidence="12">
    <location>
        <begin position="19"/>
        <end position="774"/>
    </location>
</feature>
<dbReference type="InterPro" id="IPR002772">
    <property type="entry name" value="Glyco_hydro_3_C"/>
</dbReference>
<evidence type="ECO:0000256" key="4">
    <source>
        <dbReference type="ARBA" id="ARBA00022729"/>
    </source>
</evidence>
<dbReference type="Gene3D" id="3.40.50.1700">
    <property type="entry name" value="Glycoside hydrolase family 3 C-terminal domain"/>
    <property type="match status" value="1"/>
</dbReference>
<sequence>MVRASITAQVLLAGAASAALFPDCQNGPLSNNTVCDTTASVTARAEALVAALTNEEKFNLTGSTSPGVPRLGLPSYIWWNEALHGVAESPGVSFAEEGDYSYATSFPQPILMGAAFDDALINAVATVISTEARAFNNANRSSLDYWTPNINPYKDPRWGRGQETPGEDPYHLKSYVAALIDGLQGGKNPDILKVVATCKHFVAYDEESWHGVLRYEFDAQVTTQDLSEYYMQPFQTCARDAGVVSIMCSYNALNGVPTCLDPYILQDVLRDHWNWTAPENYVTTDCDSFESAYGYQHYADTREQIVADGLNAGTELNCGTYYPSHLPAAFSQGLFNQSQIDRAVMKIYSALIRLGYFDPASATPYRSLGFSDVATPAAGALALKSAEEGIVLLKNDGTLPLQMASGQNTTIAFIGGWANATTQMQGNYAGVAPYLVSPLQAAQRTAGINAIYGGTGGDPTTDGWDEAYGAAEQADIVIYADGSAPAESNDRERIDWTGSKIDLVSWLASIGKPTIVLNMGDQLDNAPFLANPNISAILWAGYPGQDGGTALMNILTGTTAPAGRLPVTQYPGNYVYEVPMTDMNLRPNDTTGNPGRTYKWYDNATIPFGYGMHYTNFTANFAASSNSNTNTNTNSSTQQSYDISSLISSCDNATHPYLDLCPFATPIRVNISNTGTNPSDYVTLLFIAGDHGPQPYPLKQLVAYQRLFNVTAGQSQTANLNLTLGSLARYDEMGNQVLYPGDYSLLVDVPTQATYNFTLTGSETVMDYWPQPRN</sequence>
<dbReference type="SUPFAM" id="SSF52279">
    <property type="entry name" value="Beta-D-glucan exohydrolase, C-terminal domain"/>
    <property type="match status" value="1"/>
</dbReference>
<dbReference type="InterPro" id="IPR044993">
    <property type="entry name" value="BXL"/>
</dbReference>
<name>A0ABR0K3G6_9EURO</name>
<evidence type="ECO:0000256" key="8">
    <source>
        <dbReference type="ARBA" id="ARBA00023295"/>
    </source>
</evidence>
<evidence type="ECO:0000256" key="9">
    <source>
        <dbReference type="ARBA" id="ARBA00023326"/>
    </source>
</evidence>
<evidence type="ECO:0000256" key="11">
    <source>
        <dbReference type="ARBA" id="ARBA00026107"/>
    </source>
</evidence>
<dbReference type="Pfam" id="PF00933">
    <property type="entry name" value="Glyco_hydro_3"/>
    <property type="match status" value="1"/>
</dbReference>
<keyword evidence="8" id="KW-0326">Glycosidase</keyword>
<dbReference type="InterPro" id="IPR001764">
    <property type="entry name" value="Glyco_hydro_3_N"/>
</dbReference>
<keyword evidence="6" id="KW-0325">Glycoprotein</keyword>
<evidence type="ECO:0000313" key="15">
    <source>
        <dbReference type="Proteomes" id="UP001345013"/>
    </source>
</evidence>
<evidence type="ECO:0000256" key="7">
    <source>
        <dbReference type="ARBA" id="ARBA00023277"/>
    </source>
</evidence>
<keyword evidence="5" id="KW-0378">Hydrolase</keyword>
<comment type="caution">
    <text evidence="14">The sequence shown here is derived from an EMBL/GenBank/DDBJ whole genome shotgun (WGS) entry which is preliminary data.</text>
</comment>
<evidence type="ECO:0000256" key="5">
    <source>
        <dbReference type="ARBA" id="ARBA00022801"/>
    </source>
</evidence>
<dbReference type="PANTHER" id="PTHR42721:SF3">
    <property type="entry name" value="BETA-D-XYLOSIDASE 5-RELATED"/>
    <property type="match status" value="1"/>
</dbReference>
<dbReference type="EC" id="3.2.1.37" evidence="11"/>
<keyword evidence="3" id="KW-0858">Xylan degradation</keyword>
<dbReference type="SMART" id="SM01217">
    <property type="entry name" value="Fn3_like"/>
    <property type="match status" value="1"/>
</dbReference>
<comment type="catalytic activity">
    <reaction evidence="10">
        <text>Hydrolysis of (1-&gt;4)-beta-D-xylans, to remove successive D-xylose residues from the non-reducing termini.</text>
        <dbReference type="EC" id="3.2.1.37"/>
    </reaction>
</comment>
<dbReference type="Pfam" id="PF01915">
    <property type="entry name" value="Glyco_hydro_3_C"/>
    <property type="match status" value="1"/>
</dbReference>
<feature type="signal peptide" evidence="12">
    <location>
        <begin position="1"/>
        <end position="18"/>
    </location>
</feature>
<keyword evidence="7" id="KW-0119">Carbohydrate metabolism</keyword>
<dbReference type="PANTHER" id="PTHR42721">
    <property type="entry name" value="SUGAR HYDROLASE-RELATED"/>
    <property type="match status" value="1"/>
</dbReference>
<reference evidence="14 15" key="1">
    <citation type="submission" date="2023-08" db="EMBL/GenBank/DDBJ databases">
        <title>Black Yeasts Isolated from many extreme environments.</title>
        <authorList>
            <person name="Coleine C."/>
            <person name="Stajich J.E."/>
            <person name="Selbmann L."/>
        </authorList>
    </citation>
    <scope>NUCLEOTIDE SEQUENCE [LARGE SCALE GENOMIC DNA]</scope>
    <source>
        <strain evidence="14 15">CCFEE 5885</strain>
    </source>
</reference>